<evidence type="ECO:0000313" key="1">
    <source>
        <dbReference type="EMBL" id="QHT25667.1"/>
    </source>
</evidence>
<organism evidence="1">
    <name type="scientific">viral metagenome</name>
    <dbReference type="NCBI Taxonomy" id="1070528"/>
    <lineage>
        <taxon>unclassified sequences</taxon>
        <taxon>metagenomes</taxon>
        <taxon>organismal metagenomes</taxon>
    </lineage>
</organism>
<dbReference type="EMBL" id="MN739773">
    <property type="protein sequence ID" value="QHT25667.1"/>
    <property type="molecule type" value="Genomic_DNA"/>
</dbReference>
<protein>
    <submittedName>
        <fullName evidence="1">Uncharacterized protein</fullName>
    </submittedName>
</protein>
<reference evidence="1" key="1">
    <citation type="journal article" date="2020" name="Nature">
        <title>Giant virus diversity and host interactions through global metagenomics.</title>
        <authorList>
            <person name="Schulz F."/>
            <person name="Roux S."/>
            <person name="Paez-Espino D."/>
            <person name="Jungbluth S."/>
            <person name="Walsh D.A."/>
            <person name="Denef V.J."/>
            <person name="McMahon K.D."/>
            <person name="Konstantinidis K.T."/>
            <person name="Eloe-Fadrosh E.A."/>
            <person name="Kyrpides N.C."/>
            <person name="Woyke T."/>
        </authorList>
    </citation>
    <scope>NUCLEOTIDE SEQUENCE</scope>
    <source>
        <strain evidence="1">GVMAG-M-3300023179-27</strain>
    </source>
</reference>
<proteinExistence type="predicted"/>
<name>A0A6C0E8Z5_9ZZZZ</name>
<accession>A0A6C0E8Z5</accession>
<sequence length="1642" mass="194036">MHINKIDDVIDKTIDDFYAKILTDQKLSKIFDDVNFVKYQKELNDLMMSFIKQIDENEIKDIVKKNDSFSHIYETIKRYIAFYLFLTIGFNYKGKDDTFINNVVEFSKNQSEYNYRISKFFNSESNSQVIKYFTMIKQILNILEADNQKKEMLMKRPDYKETFDLLNVLGTEFIDSQFKIKDKRSQCHNIIKTLIVLLLYKINERKDFFKFLEMAESMEGEYIFIEIVVPSKNVIDFEAVESVLNKNDIIRGYADLYWEYLQEGVKIKSLSIEDKILKLINAKVLIPIVDDFLLYHRDNERYDKNNKAKKKEDTKIRFIVNKIDLASDLYSANNTEAKKQFYVPMYNRKAVIVNDVEDIKIINKFINQGKRSNENSELLNDLVQHRLYPYCNFKDNKNAMQMVLNKTVDIVRSVSLEKKDEFRQSKNSYLQMRIGSDEMQVNIIGFMIPTNLTAIQCIKTGNVIDIRNVTEIKNGITLAHGFLQKSFIEKIDHKSSVYWFFDTDTDEVILDTYEQTKQTKSEQIKLIIGKLHDDIIDSIYNNILSELEKKKDLTLQNANMIIDRIEKKTLKITDDDNVKFKLENDIYTAFIENITPEYDVEDDILRGFTGDIEKLPVIDRTTTDDFVTFDIKLAQLDEKGQYIEEEKIIGVCQHNIDWDELNDTRISNPKKYVDDLHKFVQTYVVENIERDYVCKSCGFHVNIKKYVADAMFDDETQKMITYSMPMETPLEDIEEYAKYRKLIGFIDKQIDRLSLISNIAYFTGILPTTKWRRKAIVKDTIDLILVNNAFLRKNLKERNEMASKLYGINRDLSKLFSFELDNNIFTFSSQDKDFYKPIKQNNILSYVIFLIMLELNDSQISYITGDKKGFCNFAVFDKVYSTLFEGLKLRKNNKGDVIPVKNYKIFCYVLYMLSCMITKYSMWQYDFKDAKDPASRKKYMPIIQKSIIHTVIDIINSVMENANESTDRIYEVIQSKFYNRLATTFSNENTYTKFKEDVIESLRSDRKEFILTKPTAIELTGNYKYVFDAPEHWRFCRPAKYYMPNLPPVDYEKHYEKTNLTNCESGSFHKWVPKGKFFVCENCSVNMEIKYDKKMSDVIKENYKYNIKLSDYAKIYCLDGTRHNFYIDQKTQKNMCSKCGNDENQEYNKKDLDKLEENVNKNMEIKTENVNKIMDENESIRKHANDYYSKIKNKIVKKYNSSISKDDKYKFISEFVRKMADILSNDAGSDVFFKDNAYVINHDYMGNSLSKPIIITDKDNKITYKKNHPFFKTDVIYYTSYKNGKIDVFYDATKKILLGYKEESKNFIEQRKPNRKIIINYSIQNKLKYLGYVSQYIDADKYDYSIEDIKLKDQTTSSSDSKTQSKKNEDIIKYIIRERMTNLKDVMYKFQRVIMRILNSSQKIEKEKDKEKMFDKDNYENDNDEQTYFSAKYDNIVEKYRKKINNISLDDNNGNHPIFKHWKGVQRAFYTDDLSEYNIETSNDPILEADYINDINVNGNMILFYIVQELQKLIDYNDSKSSKIHICQFYLDFINLIFDVYNQETLATNQDIKRFSYILNSFTFIQEIADIIGEQTAGIYDEYVDPNDVVDDETKEALEDDEEEANALDMDMDVEYESNYDKSLDYEPVLRETYSEGMYGGG</sequence>